<name>A0A1Q9LG95_9PSEU</name>
<dbReference type="OrthoDB" id="9803968at2"/>
<evidence type="ECO:0000259" key="4">
    <source>
        <dbReference type="Pfam" id="PF13193"/>
    </source>
</evidence>
<dbReference type="Gene3D" id="3.40.50.12780">
    <property type="entry name" value="N-terminal domain of ligase-like"/>
    <property type="match status" value="1"/>
</dbReference>
<dbReference type="Gene3D" id="3.30.300.30">
    <property type="match status" value="1"/>
</dbReference>
<dbReference type="GO" id="GO:0016405">
    <property type="term" value="F:CoA-ligase activity"/>
    <property type="evidence" value="ECO:0007669"/>
    <property type="project" value="TreeGrafter"/>
</dbReference>
<dbReference type="PANTHER" id="PTHR24096">
    <property type="entry name" value="LONG-CHAIN-FATTY-ACID--COA LIGASE"/>
    <property type="match status" value="1"/>
</dbReference>
<dbReference type="STRING" id="1193682.BJP25_21605"/>
<dbReference type="EMBL" id="MKQR01000016">
    <property type="protein sequence ID" value="OLR92638.1"/>
    <property type="molecule type" value="Genomic_DNA"/>
</dbReference>
<evidence type="ECO:0000256" key="1">
    <source>
        <dbReference type="ARBA" id="ARBA00006432"/>
    </source>
</evidence>
<gene>
    <name evidence="6" type="ORF">BJP25_21605</name>
    <name evidence="5" type="ORF">BJP25_31510</name>
</gene>
<dbReference type="PANTHER" id="PTHR24096:SF149">
    <property type="entry name" value="AMP-BINDING DOMAIN-CONTAINING PROTEIN-RELATED"/>
    <property type="match status" value="1"/>
</dbReference>
<evidence type="ECO:0000313" key="6">
    <source>
        <dbReference type="EMBL" id="OLR92638.1"/>
    </source>
</evidence>
<comment type="caution">
    <text evidence="5">The sequence shown here is derived from an EMBL/GenBank/DDBJ whole genome shotgun (WGS) entry which is preliminary data.</text>
</comment>
<comment type="similarity">
    <text evidence="1">Belongs to the ATP-dependent AMP-binding enzyme family.</text>
</comment>
<dbReference type="PROSITE" id="PS00455">
    <property type="entry name" value="AMP_BINDING"/>
    <property type="match status" value="1"/>
</dbReference>
<dbReference type="Proteomes" id="UP000186040">
    <property type="component" value="Unassembled WGS sequence"/>
</dbReference>
<evidence type="ECO:0000259" key="3">
    <source>
        <dbReference type="Pfam" id="PF00501"/>
    </source>
</evidence>
<keyword evidence="7" id="KW-1185">Reference proteome</keyword>
<dbReference type="RefSeq" id="WP_075975780.1">
    <property type="nucleotide sequence ID" value="NZ_MKQR01000016.1"/>
</dbReference>
<dbReference type="Pfam" id="PF00501">
    <property type="entry name" value="AMP-binding"/>
    <property type="match status" value="1"/>
</dbReference>
<feature type="domain" description="AMP-binding enzyme C-terminal" evidence="4">
    <location>
        <begin position="434"/>
        <end position="508"/>
    </location>
</feature>
<evidence type="ECO:0000313" key="7">
    <source>
        <dbReference type="Proteomes" id="UP000186040"/>
    </source>
</evidence>
<dbReference type="InterPro" id="IPR000873">
    <property type="entry name" value="AMP-dep_synth/lig_dom"/>
</dbReference>
<accession>A0A1Q9LG95</accession>
<dbReference type="InterPro" id="IPR045851">
    <property type="entry name" value="AMP-bd_C_sf"/>
</dbReference>
<dbReference type="AlphaFoldDB" id="A0A1Q9LG95"/>
<evidence type="ECO:0000313" key="5">
    <source>
        <dbReference type="EMBL" id="OLR91067.1"/>
    </source>
</evidence>
<feature type="domain" description="AMP-dependent synthetase/ligase" evidence="3">
    <location>
        <begin position="28"/>
        <end position="384"/>
    </location>
</feature>
<evidence type="ECO:0000256" key="2">
    <source>
        <dbReference type="ARBA" id="ARBA00022598"/>
    </source>
</evidence>
<proteinExistence type="inferred from homology"/>
<reference evidence="5 7" key="1">
    <citation type="submission" date="2016-10" db="EMBL/GenBank/DDBJ databases">
        <title>The Draft Genome Sequence of Actinokineospora bangkokensis 44EHWT reveals the biosynthetic pathway of antifungal compounds Thailandins with unusual extender unit butylmalonyl-CoA.</title>
        <authorList>
            <person name="Greule A."/>
            <person name="Intra B."/>
            <person name="Flemming S."/>
            <person name="Rommel M.G."/>
            <person name="Panbangred W."/>
            <person name="Bechthold A."/>
        </authorList>
    </citation>
    <scope>NUCLEOTIDE SEQUENCE [LARGE SCALE GENOMIC DNA]</scope>
    <source>
        <strain evidence="5 7">44EHW</strain>
    </source>
</reference>
<dbReference type="Pfam" id="PF13193">
    <property type="entry name" value="AMP-binding_C"/>
    <property type="match status" value="1"/>
</dbReference>
<keyword evidence="2" id="KW-0436">Ligase</keyword>
<dbReference type="InterPro" id="IPR042099">
    <property type="entry name" value="ANL_N_sf"/>
</dbReference>
<sequence length="521" mass="55271">MPNRIVPPGLPEHLEYPRVPVGAVVLGAARRWGERVAFRRGAESITFAELGRAAARTANGLRARGVEPGDRVALRMPNRIAFPVAYYGVLLAGAAFVPVNPLLPEAAARAQIADSGAVLVLGEGDVAPLAEGMPDVPPRVEVDVDEHLAHLAYTGGTTGVSKGVLLPHSNVVTNLLQYCCWGTGSVPALDDEGGLRLEQVGSAEEWPARLGTGVVVNLTPWFHVMGTIAGMNAPVLTGATVVLHDRLDPAAYLAAVEEHRATTMGGAPALFAALAAHPDFDTRDLSSVLTISSGASPMPHDTAERLRARVPNAVVVEGYGLTEVTMGATGGPTWRSGVRKLGSVGLPTFDTEVRVVPVDGGDPLPPGEPGEVCLRGPQVMRGYHNHPEATAEVLVDGWLHTGDIGVLDEDGYLFIVDRKKDMLLYKGYNVYPRELEELLVAHPAVHGAAVVGRPHPTAGELPVAFVVPAQASLTPQQLQDDINANLVPYKRLREVHFVDAIPYSAAGKILKRELRNRLTAG</sequence>
<protein>
    <submittedName>
        <fullName evidence="5">Acyl-CoA synthetase</fullName>
    </submittedName>
</protein>
<dbReference type="EMBL" id="MKQR01000026">
    <property type="protein sequence ID" value="OLR91067.1"/>
    <property type="molecule type" value="Genomic_DNA"/>
</dbReference>
<dbReference type="InterPro" id="IPR020845">
    <property type="entry name" value="AMP-binding_CS"/>
</dbReference>
<dbReference type="InterPro" id="IPR025110">
    <property type="entry name" value="AMP-bd_C"/>
</dbReference>
<organism evidence="5 7">
    <name type="scientific">Actinokineospora bangkokensis</name>
    <dbReference type="NCBI Taxonomy" id="1193682"/>
    <lineage>
        <taxon>Bacteria</taxon>
        <taxon>Bacillati</taxon>
        <taxon>Actinomycetota</taxon>
        <taxon>Actinomycetes</taxon>
        <taxon>Pseudonocardiales</taxon>
        <taxon>Pseudonocardiaceae</taxon>
        <taxon>Actinokineospora</taxon>
    </lineage>
</organism>
<dbReference type="SUPFAM" id="SSF56801">
    <property type="entry name" value="Acetyl-CoA synthetase-like"/>
    <property type="match status" value="1"/>
</dbReference>